<dbReference type="Gene3D" id="2.40.50.140">
    <property type="entry name" value="Nucleic acid-binding proteins"/>
    <property type="match status" value="1"/>
</dbReference>
<sequence>MNFKKGESVSGKVIAVENHGITLEIDDGVKGFLPKEAMHISKNKKLTDIFSLDYIIKANVVNKKADYYTLTQKTVINTVINKETQKNKAPKKEDNIKEQKTKPKKKKEVKKEQKIKETKVKATDKEEELVNNPTLKDLKKLKAIGNLKISVKKSNRLYDETQTYQSEKEEKVYLEVPENFVDNMIDKFKDNSDRFDKLKARLLERGLIDEN</sequence>
<dbReference type="InterPro" id="IPR003029">
    <property type="entry name" value="S1_domain"/>
</dbReference>
<reference evidence="3 4" key="1">
    <citation type="submission" date="2020-07" db="EMBL/GenBank/DDBJ databases">
        <title>MOT database genomes.</title>
        <authorList>
            <person name="Joseph S."/>
            <person name="Aduse-Opoku J."/>
            <person name="Hashim A."/>
            <person name="Wade W."/>
            <person name="Curtis M."/>
        </authorList>
    </citation>
    <scope>NUCLEOTIDE SEQUENCE [LARGE SCALE GENOMIC DNA]</scope>
    <source>
        <strain evidence="3 4">CIP 106318</strain>
    </source>
</reference>
<evidence type="ECO:0000313" key="4">
    <source>
        <dbReference type="Proteomes" id="UP000531840"/>
    </source>
</evidence>
<dbReference type="PROSITE" id="PS50126">
    <property type="entry name" value="S1"/>
    <property type="match status" value="1"/>
</dbReference>
<protein>
    <submittedName>
        <fullName evidence="3">RNA-binding protein</fullName>
    </submittedName>
</protein>
<gene>
    <name evidence="3" type="ORF">HZY85_03775</name>
</gene>
<feature type="compositionally biased region" description="Basic and acidic residues" evidence="1">
    <location>
        <begin position="84"/>
        <end position="101"/>
    </location>
</feature>
<evidence type="ECO:0000259" key="2">
    <source>
        <dbReference type="PROSITE" id="PS50126"/>
    </source>
</evidence>
<comment type="caution">
    <text evidence="3">The sequence shown here is derived from an EMBL/GenBank/DDBJ whole genome shotgun (WGS) entry which is preliminary data.</text>
</comment>
<dbReference type="EMBL" id="JACBYF010000005">
    <property type="protein sequence ID" value="NYS47315.1"/>
    <property type="molecule type" value="Genomic_DNA"/>
</dbReference>
<evidence type="ECO:0000256" key="1">
    <source>
        <dbReference type="SAM" id="MobiDB-lite"/>
    </source>
</evidence>
<feature type="domain" description="S1 motif" evidence="2">
    <location>
        <begin position="6"/>
        <end position="73"/>
    </location>
</feature>
<evidence type="ECO:0000313" key="3">
    <source>
        <dbReference type="EMBL" id="NYS47315.1"/>
    </source>
</evidence>
<feature type="region of interest" description="Disordered" evidence="1">
    <location>
        <begin position="84"/>
        <end position="113"/>
    </location>
</feature>
<keyword evidence="4" id="KW-1185">Reference proteome</keyword>
<proteinExistence type="predicted"/>
<dbReference type="Proteomes" id="UP000531840">
    <property type="component" value="Unassembled WGS sequence"/>
</dbReference>
<dbReference type="RefSeq" id="WP_179941049.1">
    <property type="nucleotide sequence ID" value="NZ_JACBYF010000005.1"/>
</dbReference>
<dbReference type="SUPFAM" id="SSF50249">
    <property type="entry name" value="Nucleic acid-binding proteins"/>
    <property type="match status" value="1"/>
</dbReference>
<dbReference type="SMART" id="SM00316">
    <property type="entry name" value="S1"/>
    <property type="match status" value="1"/>
</dbReference>
<dbReference type="InterPro" id="IPR012340">
    <property type="entry name" value="NA-bd_OB-fold"/>
</dbReference>
<name>A0ABX2SYC5_9BACL</name>
<organism evidence="3 4">
    <name type="scientific">Gemelliphila palaticanis</name>
    <dbReference type="NCBI Taxonomy" id="81950"/>
    <lineage>
        <taxon>Bacteria</taxon>
        <taxon>Bacillati</taxon>
        <taxon>Bacillota</taxon>
        <taxon>Bacilli</taxon>
        <taxon>Bacillales</taxon>
        <taxon>Gemellaceae</taxon>
        <taxon>Gemelliphila</taxon>
    </lineage>
</organism>
<dbReference type="Pfam" id="PF00575">
    <property type="entry name" value="S1"/>
    <property type="match status" value="1"/>
</dbReference>
<accession>A0ABX2SYC5</accession>